<protein>
    <submittedName>
        <fullName evidence="7">Uncharacterized protein</fullName>
    </submittedName>
</protein>
<keyword evidence="3" id="KW-0288">FMN</keyword>
<proteinExistence type="predicted"/>
<keyword evidence="2" id="KW-0285">Flavoprotein</keyword>
<accession>A0A8J1UND7</accession>
<evidence type="ECO:0000256" key="4">
    <source>
        <dbReference type="ARBA" id="ARBA00022694"/>
    </source>
</evidence>
<dbReference type="InterPro" id="IPR052582">
    <property type="entry name" value="tRNA-DUS-like"/>
</dbReference>
<sequence>MAGHNDFQDMYRNKVILAPMVRVGTLPARLLALRHGADLVYTEEVIDFKMINATRIKNEVIGTIDYKTKDGQLAFRTCTLETSKVIFQMGTCSPTRALEVARMVQNDVAGIDINMGCPKEFSLKGGMGAALLRNPEKIKEILTTLVNGLSIPVTCKIRVLPTLEENIELVQMIEGTGVAAIGIHGRLTAERPRHKNRDHVIKQLAEAVKIPVIANGGSKEIKEYGDIEKFRLSCGASSVMIARAAEHNNSIFRKEGKLPLDDVIKAYLKLAIDYDSLFYNCKYNIQHMLCELLDSERGREFLATKTMADICIIWDMLDYYNEVQEQMVAKETMLRSQNEAVMIQATKKRKLEDGTEILEMPFEFVKNYYPVDASPKSILHDHCVSNYTAPPTYKTVDNAEHCFHSVMTLEGCKYASTIWHRSKKWAEQAAAVVYLLTNGMHDGRKPLRQSNSQEPQENGTNNKCSENTTINNSTTNKSNTNNDTKQFNDSEQTSAFENDISKEKQEEIRSNE</sequence>
<dbReference type="InterPro" id="IPR044463">
    <property type="entry name" value="DUS2_DSRM"/>
</dbReference>
<dbReference type="Proteomes" id="UP000749559">
    <property type="component" value="Unassembled WGS sequence"/>
</dbReference>
<evidence type="ECO:0000313" key="8">
    <source>
        <dbReference type="Proteomes" id="UP000749559"/>
    </source>
</evidence>
<dbReference type="CDD" id="cd02801">
    <property type="entry name" value="DUS_like_FMN"/>
    <property type="match status" value="1"/>
</dbReference>
<dbReference type="InterPro" id="IPR035587">
    <property type="entry name" value="DUS-like_FMN-bd"/>
</dbReference>
<feature type="region of interest" description="Disordered" evidence="6">
    <location>
        <begin position="441"/>
        <end position="512"/>
    </location>
</feature>
<dbReference type="InterPro" id="IPR014720">
    <property type="entry name" value="dsRBD_dom"/>
</dbReference>
<dbReference type="OrthoDB" id="10262250at2759"/>
<feature type="compositionally biased region" description="Polar residues" evidence="6">
    <location>
        <begin position="448"/>
        <end position="466"/>
    </location>
</feature>
<dbReference type="PANTHER" id="PTHR45936:SF1">
    <property type="entry name" value="TRNA-DIHYDROURIDINE(20) SYNTHASE [NAD(P)+]-LIKE"/>
    <property type="match status" value="1"/>
</dbReference>
<dbReference type="Gene3D" id="3.30.160.20">
    <property type="match status" value="1"/>
</dbReference>
<keyword evidence="5" id="KW-0560">Oxidoreductase</keyword>
<evidence type="ECO:0000256" key="2">
    <source>
        <dbReference type="ARBA" id="ARBA00022630"/>
    </source>
</evidence>
<dbReference type="Pfam" id="PF00035">
    <property type="entry name" value="dsrm"/>
    <property type="match status" value="1"/>
</dbReference>
<dbReference type="InterPro" id="IPR018517">
    <property type="entry name" value="tRNA_hU_synthase_CS"/>
</dbReference>
<feature type="compositionally biased region" description="Basic and acidic residues" evidence="6">
    <location>
        <begin position="499"/>
        <end position="512"/>
    </location>
</feature>
<evidence type="ECO:0000256" key="1">
    <source>
        <dbReference type="ARBA" id="ARBA00001917"/>
    </source>
</evidence>
<comment type="caution">
    <text evidence="7">The sequence shown here is derived from an EMBL/GenBank/DDBJ whole genome shotgun (WGS) entry which is preliminary data.</text>
</comment>
<comment type="cofactor">
    <cofactor evidence="1">
        <name>FMN</name>
        <dbReference type="ChEBI" id="CHEBI:58210"/>
    </cofactor>
</comment>
<dbReference type="GO" id="GO:0050660">
    <property type="term" value="F:flavin adenine dinucleotide binding"/>
    <property type="evidence" value="ECO:0007669"/>
    <property type="project" value="InterPro"/>
</dbReference>
<keyword evidence="8" id="KW-1185">Reference proteome</keyword>
<evidence type="ECO:0000313" key="7">
    <source>
        <dbReference type="EMBL" id="CAH1780377.1"/>
    </source>
</evidence>
<dbReference type="SUPFAM" id="SSF54768">
    <property type="entry name" value="dsRNA-binding domain-like"/>
    <property type="match status" value="1"/>
</dbReference>
<keyword evidence="4" id="KW-0819">tRNA processing</keyword>
<name>A0A8J1UND7_OWEFU</name>
<dbReference type="GO" id="GO:0017150">
    <property type="term" value="F:tRNA dihydrouridine synthase activity"/>
    <property type="evidence" value="ECO:0007669"/>
    <property type="project" value="InterPro"/>
</dbReference>
<dbReference type="AlphaFoldDB" id="A0A8J1UND7"/>
<dbReference type="InterPro" id="IPR013785">
    <property type="entry name" value="Aldolase_TIM"/>
</dbReference>
<dbReference type="PROSITE" id="PS01136">
    <property type="entry name" value="UPF0034"/>
    <property type="match status" value="1"/>
</dbReference>
<dbReference type="GO" id="GO:0005737">
    <property type="term" value="C:cytoplasm"/>
    <property type="evidence" value="ECO:0007669"/>
    <property type="project" value="TreeGrafter"/>
</dbReference>
<dbReference type="CDD" id="cd19871">
    <property type="entry name" value="DSRM_DUS2L"/>
    <property type="match status" value="1"/>
</dbReference>
<gene>
    <name evidence="7" type="ORF">OFUS_LOCUS7075</name>
</gene>
<feature type="compositionally biased region" description="Low complexity" evidence="6">
    <location>
        <begin position="467"/>
        <end position="485"/>
    </location>
</feature>
<evidence type="ECO:0000256" key="6">
    <source>
        <dbReference type="SAM" id="MobiDB-lite"/>
    </source>
</evidence>
<organism evidence="7 8">
    <name type="scientific">Owenia fusiformis</name>
    <name type="common">Polychaete worm</name>
    <dbReference type="NCBI Taxonomy" id="6347"/>
    <lineage>
        <taxon>Eukaryota</taxon>
        <taxon>Metazoa</taxon>
        <taxon>Spiralia</taxon>
        <taxon>Lophotrochozoa</taxon>
        <taxon>Annelida</taxon>
        <taxon>Polychaeta</taxon>
        <taxon>Sedentaria</taxon>
        <taxon>Canalipalpata</taxon>
        <taxon>Sabellida</taxon>
        <taxon>Oweniida</taxon>
        <taxon>Oweniidae</taxon>
        <taxon>Owenia</taxon>
    </lineage>
</organism>
<evidence type="ECO:0000256" key="5">
    <source>
        <dbReference type="ARBA" id="ARBA00023002"/>
    </source>
</evidence>
<dbReference type="PANTHER" id="PTHR45936">
    <property type="entry name" value="TRNA-DIHYDROURIDINE(20) SYNTHASE [NAD(P)+]-LIKE"/>
    <property type="match status" value="1"/>
</dbReference>
<dbReference type="SUPFAM" id="SSF51395">
    <property type="entry name" value="FMN-linked oxidoreductases"/>
    <property type="match status" value="1"/>
</dbReference>
<dbReference type="GO" id="GO:0000049">
    <property type="term" value="F:tRNA binding"/>
    <property type="evidence" value="ECO:0007669"/>
    <property type="project" value="InterPro"/>
</dbReference>
<dbReference type="Pfam" id="PF01207">
    <property type="entry name" value="Dus"/>
    <property type="match status" value="1"/>
</dbReference>
<dbReference type="EMBL" id="CAIIXF020000003">
    <property type="protein sequence ID" value="CAH1780377.1"/>
    <property type="molecule type" value="Genomic_DNA"/>
</dbReference>
<reference evidence="7" key="1">
    <citation type="submission" date="2022-03" db="EMBL/GenBank/DDBJ databases">
        <authorList>
            <person name="Martin C."/>
        </authorList>
    </citation>
    <scope>NUCLEOTIDE SEQUENCE</scope>
</reference>
<feature type="compositionally biased region" description="Polar residues" evidence="6">
    <location>
        <begin position="487"/>
        <end position="496"/>
    </location>
</feature>
<evidence type="ECO:0000256" key="3">
    <source>
        <dbReference type="ARBA" id="ARBA00022643"/>
    </source>
</evidence>
<dbReference type="Gene3D" id="3.20.20.70">
    <property type="entry name" value="Aldolase class I"/>
    <property type="match status" value="1"/>
</dbReference>